<evidence type="ECO:0000259" key="6">
    <source>
        <dbReference type="PROSITE" id="PS50106"/>
    </source>
</evidence>
<keyword evidence="2 4" id="KW-0863">Zinc-finger</keyword>
<dbReference type="InterPro" id="IPR001876">
    <property type="entry name" value="Znf_RanBP2"/>
</dbReference>
<dbReference type="GO" id="GO:0008270">
    <property type="term" value="F:zinc ion binding"/>
    <property type="evidence" value="ECO:0007669"/>
    <property type="project" value="UniProtKB-KW"/>
</dbReference>
<dbReference type="PROSITE" id="PS50199">
    <property type="entry name" value="ZF_RANBP2_2"/>
    <property type="match status" value="1"/>
</dbReference>
<dbReference type="OrthoDB" id="47375at2759"/>
<feature type="domain" description="RanBP2-type" evidence="7">
    <location>
        <begin position="105"/>
        <end position="134"/>
    </location>
</feature>
<dbReference type="Gene3D" id="2.30.30.380">
    <property type="entry name" value="Zn-finger domain of Sec23/24"/>
    <property type="match status" value="1"/>
</dbReference>
<sequence>GEGDAIYFQKVKPGSHAEKAGVQVGDELLQVNFSDPKILFWRPAEEILPAIFGPVMLWWRPRPPEKAGERTRVNLKKPKLYWHEDEDDDKEEPSQFPVARASVSGDGEWKCGSCQGNNFDTQEYCRRCGLRDSRLPKRPGALPRRNLDERKGAPKVCFGTGNLSKQEVQQAATAGQLFADPPGMHQESAVKSSRRLK</sequence>
<dbReference type="InterPro" id="IPR036034">
    <property type="entry name" value="PDZ_sf"/>
</dbReference>
<dbReference type="SUPFAM" id="SSF50156">
    <property type="entry name" value="PDZ domain-like"/>
    <property type="match status" value="1"/>
</dbReference>
<feature type="domain" description="PDZ" evidence="6">
    <location>
        <begin position="1"/>
        <end position="32"/>
    </location>
</feature>
<keyword evidence="1" id="KW-0479">Metal-binding</keyword>
<feature type="region of interest" description="Disordered" evidence="5">
    <location>
        <begin position="84"/>
        <end position="105"/>
    </location>
</feature>
<dbReference type="Gene3D" id="2.30.42.10">
    <property type="match status" value="1"/>
</dbReference>
<evidence type="ECO:0000256" key="1">
    <source>
        <dbReference type="ARBA" id="ARBA00022723"/>
    </source>
</evidence>
<keyword evidence="3" id="KW-0862">Zinc</keyword>
<evidence type="ECO:0000313" key="8">
    <source>
        <dbReference type="EMBL" id="CAE8606489.1"/>
    </source>
</evidence>
<dbReference type="EMBL" id="CAJNNV010019313">
    <property type="protein sequence ID" value="CAE8606489.1"/>
    <property type="molecule type" value="Genomic_DNA"/>
</dbReference>
<proteinExistence type="predicted"/>
<protein>
    <recommendedName>
        <fullName evidence="10">RanBP2-type domain-containing protein</fullName>
    </recommendedName>
</protein>
<organism evidence="8 9">
    <name type="scientific">Polarella glacialis</name>
    <name type="common">Dinoflagellate</name>
    <dbReference type="NCBI Taxonomy" id="89957"/>
    <lineage>
        <taxon>Eukaryota</taxon>
        <taxon>Sar</taxon>
        <taxon>Alveolata</taxon>
        <taxon>Dinophyceae</taxon>
        <taxon>Suessiales</taxon>
        <taxon>Suessiaceae</taxon>
        <taxon>Polarella</taxon>
    </lineage>
</organism>
<dbReference type="InterPro" id="IPR036443">
    <property type="entry name" value="Znf_RanBP2_sf"/>
</dbReference>
<dbReference type="AlphaFoldDB" id="A0A813F184"/>
<evidence type="ECO:0008006" key="10">
    <source>
        <dbReference type="Google" id="ProtNLM"/>
    </source>
</evidence>
<evidence type="ECO:0000256" key="5">
    <source>
        <dbReference type="SAM" id="MobiDB-lite"/>
    </source>
</evidence>
<comment type="caution">
    <text evidence="8">The sequence shown here is derived from an EMBL/GenBank/DDBJ whole genome shotgun (WGS) entry which is preliminary data.</text>
</comment>
<accession>A0A813F184</accession>
<evidence type="ECO:0000256" key="3">
    <source>
        <dbReference type="ARBA" id="ARBA00022833"/>
    </source>
</evidence>
<feature type="non-terminal residue" evidence="8">
    <location>
        <position position="197"/>
    </location>
</feature>
<dbReference type="SUPFAM" id="SSF90209">
    <property type="entry name" value="Ran binding protein zinc finger-like"/>
    <property type="match status" value="1"/>
</dbReference>
<keyword evidence="9" id="KW-1185">Reference proteome</keyword>
<evidence type="ECO:0000313" key="9">
    <source>
        <dbReference type="Proteomes" id="UP000654075"/>
    </source>
</evidence>
<evidence type="ECO:0000256" key="2">
    <source>
        <dbReference type="ARBA" id="ARBA00022771"/>
    </source>
</evidence>
<reference evidence="8" key="1">
    <citation type="submission" date="2021-02" db="EMBL/GenBank/DDBJ databases">
        <authorList>
            <person name="Dougan E. K."/>
            <person name="Rhodes N."/>
            <person name="Thang M."/>
            <person name="Chan C."/>
        </authorList>
    </citation>
    <scope>NUCLEOTIDE SEQUENCE</scope>
</reference>
<evidence type="ECO:0000256" key="4">
    <source>
        <dbReference type="PROSITE-ProRule" id="PRU00322"/>
    </source>
</evidence>
<evidence type="ECO:0000259" key="7">
    <source>
        <dbReference type="PROSITE" id="PS50199"/>
    </source>
</evidence>
<dbReference type="InterPro" id="IPR001478">
    <property type="entry name" value="PDZ"/>
</dbReference>
<dbReference type="PROSITE" id="PS01358">
    <property type="entry name" value="ZF_RANBP2_1"/>
    <property type="match status" value="1"/>
</dbReference>
<dbReference type="PROSITE" id="PS50106">
    <property type="entry name" value="PDZ"/>
    <property type="match status" value="1"/>
</dbReference>
<dbReference type="Proteomes" id="UP000654075">
    <property type="component" value="Unassembled WGS sequence"/>
</dbReference>
<gene>
    <name evidence="8" type="ORF">PGLA1383_LOCUS24471</name>
</gene>
<name>A0A813F184_POLGL</name>
<feature type="region of interest" description="Disordered" evidence="5">
    <location>
        <begin position="168"/>
        <end position="197"/>
    </location>
</feature>